<feature type="domain" description="Histidine kinase" evidence="8">
    <location>
        <begin position="179"/>
        <end position="386"/>
    </location>
</feature>
<dbReference type="SMART" id="SM00388">
    <property type="entry name" value="HisKA"/>
    <property type="match status" value="1"/>
</dbReference>
<dbReference type="SUPFAM" id="SSF47384">
    <property type="entry name" value="Homodimeric domain of signal transducing histidine kinase"/>
    <property type="match status" value="1"/>
</dbReference>
<dbReference type="EMBL" id="CP031337">
    <property type="protein sequence ID" value="AXK39669.1"/>
    <property type="molecule type" value="Genomic_DNA"/>
</dbReference>
<evidence type="ECO:0000256" key="3">
    <source>
        <dbReference type="ARBA" id="ARBA00022553"/>
    </source>
</evidence>
<feature type="coiled-coil region" evidence="7">
    <location>
        <begin position="32"/>
        <end position="66"/>
    </location>
</feature>
<dbReference type="InterPro" id="IPR005467">
    <property type="entry name" value="His_kinase_dom"/>
</dbReference>
<reference evidence="9 10" key="1">
    <citation type="submission" date="2018-07" db="EMBL/GenBank/DDBJ databases">
        <title>Crenobacter cavernae sp. nov., isolated from a karst cave.</title>
        <authorList>
            <person name="Zhu H."/>
        </authorList>
    </citation>
    <scope>NUCLEOTIDE SEQUENCE [LARGE SCALE GENOMIC DNA]</scope>
    <source>
        <strain evidence="9 10">K1W11S-77</strain>
    </source>
</reference>
<accession>A0A345Y6W7</accession>
<dbReference type="InterPro" id="IPR036890">
    <property type="entry name" value="HATPase_C_sf"/>
</dbReference>
<evidence type="ECO:0000256" key="7">
    <source>
        <dbReference type="SAM" id="Coils"/>
    </source>
</evidence>
<evidence type="ECO:0000256" key="5">
    <source>
        <dbReference type="ARBA" id="ARBA00022777"/>
    </source>
</evidence>
<evidence type="ECO:0000256" key="1">
    <source>
        <dbReference type="ARBA" id="ARBA00000085"/>
    </source>
</evidence>
<dbReference type="SUPFAM" id="SSF55785">
    <property type="entry name" value="PYP-like sensor domain (PAS domain)"/>
    <property type="match status" value="1"/>
</dbReference>
<dbReference type="EC" id="2.7.13.3" evidence="2"/>
<proteinExistence type="predicted"/>
<keyword evidence="7" id="KW-0175">Coiled coil</keyword>
<dbReference type="InterPro" id="IPR003661">
    <property type="entry name" value="HisK_dim/P_dom"/>
</dbReference>
<gene>
    <name evidence="9" type="ORF">DWG20_09545</name>
</gene>
<dbReference type="SMART" id="SM00387">
    <property type="entry name" value="HATPase_c"/>
    <property type="match status" value="1"/>
</dbReference>
<evidence type="ECO:0000256" key="6">
    <source>
        <dbReference type="ARBA" id="ARBA00023012"/>
    </source>
</evidence>
<dbReference type="PRINTS" id="PR00344">
    <property type="entry name" value="BCTRLSENSOR"/>
</dbReference>
<dbReference type="Gene3D" id="1.10.287.130">
    <property type="match status" value="1"/>
</dbReference>
<dbReference type="Pfam" id="PF02518">
    <property type="entry name" value="HATPase_c"/>
    <property type="match status" value="1"/>
</dbReference>
<dbReference type="InterPro" id="IPR000014">
    <property type="entry name" value="PAS"/>
</dbReference>
<name>A0A345Y6W7_9NEIS</name>
<dbReference type="SMART" id="SM00091">
    <property type="entry name" value="PAS"/>
    <property type="match status" value="1"/>
</dbReference>
<dbReference type="CDD" id="cd00130">
    <property type="entry name" value="PAS"/>
    <property type="match status" value="1"/>
</dbReference>
<evidence type="ECO:0000259" key="8">
    <source>
        <dbReference type="PROSITE" id="PS50109"/>
    </source>
</evidence>
<dbReference type="GO" id="GO:0000155">
    <property type="term" value="F:phosphorelay sensor kinase activity"/>
    <property type="evidence" value="ECO:0007669"/>
    <property type="project" value="InterPro"/>
</dbReference>
<keyword evidence="5 9" id="KW-0418">Kinase</keyword>
<dbReference type="KEGG" id="ccah:DWG20_09545"/>
<organism evidence="9 10">
    <name type="scientific">Crenobacter cavernae</name>
    <dbReference type="NCBI Taxonomy" id="2290923"/>
    <lineage>
        <taxon>Bacteria</taxon>
        <taxon>Pseudomonadati</taxon>
        <taxon>Pseudomonadota</taxon>
        <taxon>Betaproteobacteria</taxon>
        <taxon>Neisseriales</taxon>
        <taxon>Neisseriaceae</taxon>
        <taxon>Crenobacter</taxon>
    </lineage>
</organism>
<dbReference type="AlphaFoldDB" id="A0A345Y6W7"/>
<dbReference type="InterPro" id="IPR035965">
    <property type="entry name" value="PAS-like_dom_sf"/>
</dbReference>
<dbReference type="InterPro" id="IPR003594">
    <property type="entry name" value="HATPase_dom"/>
</dbReference>
<evidence type="ECO:0000313" key="10">
    <source>
        <dbReference type="Proteomes" id="UP000254537"/>
    </source>
</evidence>
<dbReference type="PANTHER" id="PTHR43711">
    <property type="entry name" value="TWO-COMPONENT HISTIDINE KINASE"/>
    <property type="match status" value="1"/>
</dbReference>
<dbReference type="OrthoDB" id="8559580at2"/>
<dbReference type="CDD" id="cd00075">
    <property type="entry name" value="HATPase"/>
    <property type="match status" value="1"/>
</dbReference>
<dbReference type="Proteomes" id="UP000254537">
    <property type="component" value="Chromosome"/>
</dbReference>
<dbReference type="Pfam" id="PF00512">
    <property type="entry name" value="HisKA"/>
    <property type="match status" value="1"/>
</dbReference>
<keyword evidence="6" id="KW-0902">Two-component regulatory system</keyword>
<evidence type="ECO:0000313" key="9">
    <source>
        <dbReference type="EMBL" id="AXK39669.1"/>
    </source>
</evidence>
<dbReference type="PANTHER" id="PTHR43711:SF28">
    <property type="entry name" value="SENSOR HISTIDINE KINASE YXDK"/>
    <property type="match status" value="1"/>
</dbReference>
<dbReference type="RefSeq" id="WP_115433601.1">
    <property type="nucleotide sequence ID" value="NZ_CP031337.1"/>
</dbReference>
<evidence type="ECO:0000256" key="2">
    <source>
        <dbReference type="ARBA" id="ARBA00012438"/>
    </source>
</evidence>
<dbReference type="CDD" id="cd00082">
    <property type="entry name" value="HisKA"/>
    <property type="match status" value="1"/>
</dbReference>
<dbReference type="PROSITE" id="PS50109">
    <property type="entry name" value="HIS_KIN"/>
    <property type="match status" value="1"/>
</dbReference>
<dbReference type="InterPro" id="IPR036097">
    <property type="entry name" value="HisK_dim/P_sf"/>
</dbReference>
<dbReference type="SUPFAM" id="SSF55874">
    <property type="entry name" value="ATPase domain of HSP90 chaperone/DNA topoisomerase II/histidine kinase"/>
    <property type="match status" value="1"/>
</dbReference>
<keyword evidence="3" id="KW-0597">Phosphoprotein</keyword>
<evidence type="ECO:0000256" key="4">
    <source>
        <dbReference type="ARBA" id="ARBA00022679"/>
    </source>
</evidence>
<protein>
    <recommendedName>
        <fullName evidence="2">histidine kinase</fullName>
        <ecNumber evidence="2">2.7.13.3</ecNumber>
    </recommendedName>
</protein>
<dbReference type="InterPro" id="IPR050736">
    <property type="entry name" value="Sensor_HK_Regulatory"/>
</dbReference>
<dbReference type="Gene3D" id="3.30.565.10">
    <property type="entry name" value="Histidine kinase-like ATPase, C-terminal domain"/>
    <property type="match status" value="1"/>
</dbReference>
<comment type="catalytic activity">
    <reaction evidence="1">
        <text>ATP + protein L-histidine = ADP + protein N-phospho-L-histidine.</text>
        <dbReference type="EC" id="2.7.13.3"/>
    </reaction>
</comment>
<dbReference type="InterPro" id="IPR004358">
    <property type="entry name" value="Sig_transdc_His_kin-like_C"/>
</dbReference>
<keyword evidence="4" id="KW-0808">Transferase</keyword>
<sequence length="386" mass="42141">MSTHSNEQDDRMRLEAAFEQFNAISGELITAYRQLEAQVVQLNAQLEESNRQLRLQLERNAALAERLGLLLSALPAGVVEVSPEGEITHLNPAAEVWLGTTVLGQPWSTVASHFKPTDVAEVYTCDTLARPCRLTLQNQDLPAQGGSIVLIHDMTRQYELTCELGRQQKLAAMGGMAASLAHQLRTPLATAMLYTANLKRDGLSHEERERFVDKSLSRMKALEGLIQNMLGFVRGQVGERERLPVVALFEEVCQVIEPQCRGKAVSFEYRCDADAADAVLGDRKALQGGLLNLLENALHYCPEGGRVGFSLERHGESLCCSIEDDGPGIAPEAFEHVFEPFFTTRSGGTGLGLAIVKRLAEELGGTVSCGNRPEGGARFELCLPAV</sequence>